<feature type="transmembrane region" description="Helical" evidence="1">
    <location>
        <begin position="84"/>
        <end position="117"/>
    </location>
</feature>
<evidence type="ECO:0000313" key="2">
    <source>
        <dbReference type="EMBL" id="GAA0249511.1"/>
    </source>
</evidence>
<keyword evidence="1" id="KW-0812">Transmembrane</keyword>
<feature type="transmembrane region" description="Helical" evidence="1">
    <location>
        <begin position="12"/>
        <end position="32"/>
    </location>
</feature>
<evidence type="ECO:0000256" key="1">
    <source>
        <dbReference type="SAM" id="Phobius"/>
    </source>
</evidence>
<comment type="caution">
    <text evidence="2">The sequence shown here is derived from an EMBL/GenBank/DDBJ whole genome shotgun (WGS) entry which is preliminary data.</text>
</comment>
<name>A0ABP3E192_9GAMM</name>
<evidence type="ECO:0000313" key="3">
    <source>
        <dbReference type="Proteomes" id="UP001500657"/>
    </source>
</evidence>
<keyword evidence="1" id="KW-0472">Membrane</keyword>
<accession>A0ABP3E192</accession>
<evidence type="ECO:0008006" key="4">
    <source>
        <dbReference type="Google" id="ProtNLM"/>
    </source>
</evidence>
<gene>
    <name evidence="2" type="ORF">GCM10009126_13720</name>
</gene>
<proteinExistence type="predicted"/>
<reference evidence="3" key="1">
    <citation type="journal article" date="2019" name="Int. J. Syst. Evol. Microbiol.">
        <title>The Global Catalogue of Microorganisms (GCM) 10K type strain sequencing project: providing services to taxonomists for standard genome sequencing and annotation.</title>
        <authorList>
            <consortium name="The Broad Institute Genomics Platform"/>
            <consortium name="The Broad Institute Genome Sequencing Center for Infectious Disease"/>
            <person name="Wu L."/>
            <person name="Ma J."/>
        </authorList>
    </citation>
    <scope>NUCLEOTIDE SEQUENCE [LARGE SCALE GENOMIC DNA]</scope>
    <source>
        <strain evidence="3">JCM 16242</strain>
    </source>
</reference>
<protein>
    <recommendedName>
        <fullName evidence="4">DUF4267 domain-containing protein</fullName>
    </recommendedName>
</protein>
<keyword evidence="3" id="KW-1185">Reference proteome</keyword>
<dbReference type="Proteomes" id="UP001500657">
    <property type="component" value="Unassembled WGS sequence"/>
</dbReference>
<sequence>MTSAAARRGRVALPWLLLALVGAGAAMLRYGLIENSAIGQLCAAAASPWWCTARQWLVLGFLHDIYGIAALVAAVATLLRPSAWLAWLAAALGAFALELYCFEAGALALLIGCLRLLRWQVSRPRHAPPAQQHRRGKQQVQPQP</sequence>
<feature type="transmembrane region" description="Helical" evidence="1">
    <location>
        <begin position="56"/>
        <end position="78"/>
    </location>
</feature>
<dbReference type="RefSeq" id="WP_343881525.1">
    <property type="nucleotide sequence ID" value="NZ_BAAAFO010000002.1"/>
</dbReference>
<dbReference type="EMBL" id="BAAAFO010000002">
    <property type="protein sequence ID" value="GAA0249511.1"/>
    <property type="molecule type" value="Genomic_DNA"/>
</dbReference>
<organism evidence="2 3">
    <name type="scientific">Rhodanobacter caeni</name>
    <dbReference type="NCBI Taxonomy" id="657654"/>
    <lineage>
        <taxon>Bacteria</taxon>
        <taxon>Pseudomonadati</taxon>
        <taxon>Pseudomonadota</taxon>
        <taxon>Gammaproteobacteria</taxon>
        <taxon>Lysobacterales</taxon>
        <taxon>Rhodanobacteraceae</taxon>
        <taxon>Rhodanobacter</taxon>
    </lineage>
</organism>
<keyword evidence="1" id="KW-1133">Transmembrane helix</keyword>